<accession>X1GL37</accession>
<evidence type="ECO:0000256" key="1">
    <source>
        <dbReference type="ARBA" id="ARBA00022884"/>
    </source>
</evidence>
<dbReference type="AlphaFoldDB" id="X1GL37"/>
<gene>
    <name evidence="3" type="ORF">S03H2_14728</name>
</gene>
<name>X1GL37_9ZZZZ</name>
<comment type="caution">
    <text evidence="3">The sequence shown here is derived from an EMBL/GenBank/DDBJ whole genome shotgun (WGS) entry which is preliminary data.</text>
</comment>
<protein>
    <recommendedName>
        <fullName evidence="2">NusB/RsmB/TIM44 domain-containing protein</fullName>
    </recommendedName>
</protein>
<keyword evidence="1" id="KW-0694">RNA-binding</keyword>
<dbReference type="InterPro" id="IPR035926">
    <property type="entry name" value="NusB-like_sf"/>
</dbReference>
<dbReference type="EMBL" id="BARU01007478">
    <property type="protein sequence ID" value="GAH45535.1"/>
    <property type="molecule type" value="Genomic_DNA"/>
</dbReference>
<sequence length="130" mass="14846">MNKTKVDPIRETILTILVKIDSKQGFINILLNRSLDKNKIYTRDAAFINEITYGVVRNRNKLDWALSQFSTKPLSETPVLIRNILRMGVYQLLFLDKVPDYAVCNESVQLAKKYGNSGIAKFVNGVLRNI</sequence>
<evidence type="ECO:0000313" key="3">
    <source>
        <dbReference type="EMBL" id="GAH45535.1"/>
    </source>
</evidence>
<dbReference type="Gene3D" id="1.10.940.10">
    <property type="entry name" value="NusB-like"/>
    <property type="match status" value="1"/>
</dbReference>
<dbReference type="Pfam" id="PF01029">
    <property type="entry name" value="NusB"/>
    <property type="match status" value="1"/>
</dbReference>
<organism evidence="3">
    <name type="scientific">marine sediment metagenome</name>
    <dbReference type="NCBI Taxonomy" id="412755"/>
    <lineage>
        <taxon>unclassified sequences</taxon>
        <taxon>metagenomes</taxon>
        <taxon>ecological metagenomes</taxon>
    </lineage>
</organism>
<reference evidence="3" key="1">
    <citation type="journal article" date="2014" name="Front. Microbiol.">
        <title>High frequency of phylogenetically diverse reductive dehalogenase-homologous genes in deep subseafloor sedimentary metagenomes.</title>
        <authorList>
            <person name="Kawai M."/>
            <person name="Futagami T."/>
            <person name="Toyoda A."/>
            <person name="Takaki Y."/>
            <person name="Nishi S."/>
            <person name="Hori S."/>
            <person name="Arai W."/>
            <person name="Tsubouchi T."/>
            <person name="Morono Y."/>
            <person name="Uchiyama I."/>
            <person name="Ito T."/>
            <person name="Fujiyama A."/>
            <person name="Inagaki F."/>
            <person name="Takami H."/>
        </authorList>
    </citation>
    <scope>NUCLEOTIDE SEQUENCE</scope>
    <source>
        <strain evidence="3">Expedition CK06-06</strain>
    </source>
</reference>
<dbReference type="GO" id="GO:0003723">
    <property type="term" value="F:RNA binding"/>
    <property type="evidence" value="ECO:0007669"/>
    <property type="project" value="UniProtKB-KW"/>
</dbReference>
<dbReference type="InterPro" id="IPR006027">
    <property type="entry name" value="NusB_RsmB_TIM44"/>
</dbReference>
<dbReference type="SUPFAM" id="SSF48013">
    <property type="entry name" value="NusB-like"/>
    <property type="match status" value="1"/>
</dbReference>
<feature type="domain" description="NusB/RsmB/TIM44" evidence="2">
    <location>
        <begin position="9"/>
        <end position="130"/>
    </location>
</feature>
<proteinExistence type="predicted"/>
<evidence type="ECO:0000259" key="2">
    <source>
        <dbReference type="Pfam" id="PF01029"/>
    </source>
</evidence>
<dbReference type="GO" id="GO:0006355">
    <property type="term" value="P:regulation of DNA-templated transcription"/>
    <property type="evidence" value="ECO:0007669"/>
    <property type="project" value="InterPro"/>
</dbReference>
<feature type="non-terminal residue" evidence="3">
    <location>
        <position position="130"/>
    </location>
</feature>